<proteinExistence type="predicted"/>
<feature type="transmembrane region" description="Helical" evidence="1">
    <location>
        <begin position="91"/>
        <end position="110"/>
    </location>
</feature>
<dbReference type="Proteomes" id="UP000238261">
    <property type="component" value="Unassembled WGS sequence"/>
</dbReference>
<dbReference type="RefSeq" id="WP_046981891.1">
    <property type="nucleotide sequence ID" value="NZ_CP043476.1"/>
</dbReference>
<evidence type="ECO:0000313" key="2">
    <source>
        <dbReference type="EMBL" id="PPU95827.1"/>
    </source>
</evidence>
<reference evidence="3" key="1">
    <citation type="submission" date="2016-08" db="EMBL/GenBank/DDBJ databases">
        <authorList>
            <person name="Merda D."/>
            <person name="Briand M."/>
            <person name="Taghouti G."/>
            <person name="Carrere S."/>
            <person name="Gouzy J."/>
            <person name="Portier P."/>
            <person name="Jacques M.-A."/>
            <person name="Fischer-Le Saux M."/>
        </authorList>
    </citation>
    <scope>NUCLEOTIDE SEQUENCE [LARGE SCALE GENOMIC DNA]</scope>
    <source>
        <strain evidence="3">CFBP1156</strain>
    </source>
</reference>
<sequence>MKVRKLSIAFAITAAIAVVAHYFSFKMRYGWYTTDEQAMFLNTGFLILLGVIVLLWAFAPTKLGVALIGIAAVVFPWALRPDTFPAIDFPFATLSLIPIALLVGATHLRLRDKQAAS</sequence>
<gene>
    <name evidence="2" type="ORF">XhyaCFBP1156_17595</name>
</gene>
<keyword evidence="1" id="KW-0472">Membrane</keyword>
<accession>A0A2S7ERT4</accession>
<keyword evidence="1" id="KW-0812">Transmembrane</keyword>
<feature type="transmembrane region" description="Helical" evidence="1">
    <location>
        <begin position="7"/>
        <end position="25"/>
    </location>
</feature>
<feature type="transmembrane region" description="Helical" evidence="1">
    <location>
        <begin position="63"/>
        <end position="79"/>
    </location>
</feature>
<dbReference type="AlphaFoldDB" id="A0A2S7ERT4"/>
<name>A0A2S7ERT4_9XANT</name>
<keyword evidence="1" id="KW-1133">Transmembrane helix</keyword>
<feature type="transmembrane region" description="Helical" evidence="1">
    <location>
        <begin position="37"/>
        <end position="56"/>
    </location>
</feature>
<dbReference type="OrthoDB" id="9993196at2"/>
<protein>
    <recommendedName>
        <fullName evidence="4">DoxX family protein</fullName>
    </recommendedName>
</protein>
<dbReference type="EMBL" id="MDEG01000022">
    <property type="protein sequence ID" value="PPU95827.1"/>
    <property type="molecule type" value="Genomic_DNA"/>
</dbReference>
<comment type="caution">
    <text evidence="2">The sequence shown here is derived from an EMBL/GenBank/DDBJ whole genome shotgun (WGS) entry which is preliminary data.</text>
</comment>
<evidence type="ECO:0000313" key="3">
    <source>
        <dbReference type="Proteomes" id="UP000238261"/>
    </source>
</evidence>
<evidence type="ECO:0008006" key="4">
    <source>
        <dbReference type="Google" id="ProtNLM"/>
    </source>
</evidence>
<evidence type="ECO:0000256" key="1">
    <source>
        <dbReference type="SAM" id="Phobius"/>
    </source>
</evidence>
<keyword evidence="3" id="KW-1185">Reference proteome</keyword>
<organism evidence="2 3">
    <name type="scientific">Xanthomonas hyacinthi</name>
    <dbReference type="NCBI Taxonomy" id="56455"/>
    <lineage>
        <taxon>Bacteria</taxon>
        <taxon>Pseudomonadati</taxon>
        <taxon>Pseudomonadota</taxon>
        <taxon>Gammaproteobacteria</taxon>
        <taxon>Lysobacterales</taxon>
        <taxon>Lysobacteraceae</taxon>
        <taxon>Xanthomonas</taxon>
    </lineage>
</organism>